<evidence type="ECO:0000313" key="2">
    <source>
        <dbReference type="EMBL" id="TCO41044.1"/>
    </source>
</evidence>
<feature type="domain" description="Reverse transcriptase" evidence="1">
    <location>
        <begin position="86"/>
        <end position="335"/>
    </location>
</feature>
<gene>
    <name evidence="2" type="ORF">EV646_116135</name>
</gene>
<keyword evidence="2" id="KW-0808">Transferase</keyword>
<keyword evidence="2" id="KW-0695">RNA-directed DNA polymerase</keyword>
<dbReference type="InterPro" id="IPR000477">
    <property type="entry name" value="RT_dom"/>
</dbReference>
<dbReference type="InterPro" id="IPR043502">
    <property type="entry name" value="DNA/RNA_pol_sf"/>
</dbReference>
<accession>A0A4R2I9F1</accession>
<comment type="caution">
    <text evidence="2">The sequence shown here is derived from an EMBL/GenBank/DDBJ whole genome shotgun (WGS) entry which is preliminary data.</text>
</comment>
<dbReference type="Proteomes" id="UP000295573">
    <property type="component" value="Unassembled WGS sequence"/>
</dbReference>
<dbReference type="CDD" id="cd01651">
    <property type="entry name" value="RT_G2_intron"/>
    <property type="match status" value="1"/>
</dbReference>
<dbReference type="PANTHER" id="PTHR34047:SF8">
    <property type="entry name" value="PROTEIN YKFC"/>
    <property type="match status" value="1"/>
</dbReference>
<dbReference type="PROSITE" id="PS50878">
    <property type="entry name" value="RT_POL"/>
    <property type="match status" value="1"/>
</dbReference>
<dbReference type="OrthoDB" id="1550386at2"/>
<evidence type="ECO:0000313" key="3">
    <source>
        <dbReference type="Proteomes" id="UP000295573"/>
    </source>
</evidence>
<dbReference type="RefSeq" id="WP_132156522.1">
    <property type="nucleotide sequence ID" value="NZ_SLWR01000016.1"/>
</dbReference>
<dbReference type="InterPro" id="IPR030931">
    <property type="entry name" value="Group_II_RT_mat"/>
</dbReference>
<sequence>MNTGVLWPEVEWAETQVLRIQTKLHQWATDDPGRRFDDLFNLVCDPAVLVVAWARVRGNRGKRSAGVDGVRPDAVFSAEEGFLPRLRADLKARQFAPLPVRERMIPKPGSSKRRRLGIPTARDRTVQAALKLVLEPIFEADFKPCSYGFRPRRRAHDAIAEIHQFASRSYEWVLEGDIEACFDMIDHPGLMDRVRHRVGDKRVLVLVKAFLKAGILGEDGQLRNTATGTPQGGILSPLLANIALSVLDEHFDQAWQTVSGTTYQRTKRRRSGLANYRIVRYADDFVVLVAGTEAHAQALREEVAAVLSPIGLRLSEAKTKVCHIDEGFDFLGFRIQRRRKRGTNKRVVYTYPSKKALASIVGRVRALTRRSSHPSLAALLRQLNPVLRGWCTYFRYGVSKATFGYLDQYTWHRVVRWIRKRHNRTKWAVLMRRYLPRWRPTEDEVVLFQPQQVTVSRYRYRASNIATPWASTTPGSAA</sequence>
<reference evidence="2 3" key="1">
    <citation type="journal article" date="2015" name="Stand. Genomic Sci.">
        <title>Genomic Encyclopedia of Bacterial and Archaeal Type Strains, Phase III: the genomes of soil and plant-associated and newly described type strains.</title>
        <authorList>
            <person name="Whitman W.B."/>
            <person name="Woyke T."/>
            <person name="Klenk H.P."/>
            <person name="Zhou Y."/>
            <person name="Lilburn T.G."/>
            <person name="Beck B.J."/>
            <person name="De Vos P."/>
            <person name="Vandamme P."/>
            <person name="Eisen J.A."/>
            <person name="Garrity G."/>
            <person name="Hugenholtz P."/>
            <person name="Kyrpides N.C."/>
        </authorList>
    </citation>
    <scope>NUCLEOTIDE SEQUENCE [LARGE SCALE GENOMIC DNA]</scope>
    <source>
        <strain evidence="2 3">VKM Ac-2541</strain>
    </source>
</reference>
<dbReference type="SUPFAM" id="SSF56672">
    <property type="entry name" value="DNA/RNA polymerases"/>
    <property type="match status" value="1"/>
</dbReference>
<dbReference type="Pfam" id="PF00078">
    <property type="entry name" value="RVT_1"/>
    <property type="match status" value="1"/>
</dbReference>
<name>A0A4R2I9F1_9ACTN</name>
<organism evidence="2 3">
    <name type="scientific">Kribbella antiqua</name>
    <dbReference type="NCBI Taxonomy" id="2512217"/>
    <lineage>
        <taxon>Bacteria</taxon>
        <taxon>Bacillati</taxon>
        <taxon>Actinomycetota</taxon>
        <taxon>Actinomycetes</taxon>
        <taxon>Propionibacteriales</taxon>
        <taxon>Kribbellaceae</taxon>
        <taxon>Kribbella</taxon>
    </lineage>
</organism>
<dbReference type="AlphaFoldDB" id="A0A4R2I9F1"/>
<dbReference type="NCBIfam" id="TIGR04416">
    <property type="entry name" value="group_II_RT_mat"/>
    <property type="match status" value="1"/>
</dbReference>
<dbReference type="EMBL" id="SLWR01000016">
    <property type="protein sequence ID" value="TCO41044.1"/>
    <property type="molecule type" value="Genomic_DNA"/>
</dbReference>
<keyword evidence="2" id="KW-0548">Nucleotidyltransferase</keyword>
<dbReference type="Pfam" id="PF08388">
    <property type="entry name" value="GIIM"/>
    <property type="match status" value="1"/>
</dbReference>
<keyword evidence="3" id="KW-1185">Reference proteome</keyword>
<protein>
    <submittedName>
        <fullName evidence="2">RNA-directed DNA polymerase</fullName>
    </submittedName>
</protein>
<dbReference type="PANTHER" id="PTHR34047">
    <property type="entry name" value="NUCLEAR INTRON MATURASE 1, MITOCHONDRIAL-RELATED"/>
    <property type="match status" value="1"/>
</dbReference>
<dbReference type="InterPro" id="IPR051083">
    <property type="entry name" value="GrpII_Intron_Splice-Mob/Def"/>
</dbReference>
<proteinExistence type="predicted"/>
<evidence type="ECO:0000259" key="1">
    <source>
        <dbReference type="PROSITE" id="PS50878"/>
    </source>
</evidence>
<dbReference type="InterPro" id="IPR013597">
    <property type="entry name" value="Mat_intron_G2"/>
</dbReference>
<dbReference type="GO" id="GO:0003964">
    <property type="term" value="F:RNA-directed DNA polymerase activity"/>
    <property type="evidence" value="ECO:0007669"/>
    <property type="project" value="UniProtKB-KW"/>
</dbReference>